<protein>
    <submittedName>
        <fullName evidence="3">Uncharacterized protein</fullName>
    </submittedName>
</protein>
<reference evidence="3" key="1">
    <citation type="submission" date="2018-10" db="EMBL/GenBank/DDBJ databases">
        <title>Schaedlerella arabinophila gen. nov. sp. nov., isolated from the mouse intestinal tract and comparative analysis with the genome of the closely related altered Schaedler flora strain ASF502.</title>
        <authorList>
            <person name="Miyake S."/>
            <person name="Soh M."/>
            <person name="Seedorf H."/>
        </authorList>
    </citation>
    <scope>NUCLEOTIDE SEQUENCE [LARGE SCALE GENOMIC DNA]</scope>
    <source>
        <strain evidence="3">DSM 106076</strain>
    </source>
</reference>
<dbReference type="RefSeq" id="WP_125127352.1">
    <property type="nucleotide sequence ID" value="NZ_RHJS01000002.1"/>
</dbReference>
<dbReference type="AlphaFoldDB" id="A0A3R8R441"/>
<keyword evidence="4" id="KW-1185">Reference proteome</keyword>
<evidence type="ECO:0000313" key="4">
    <source>
        <dbReference type="Proteomes" id="UP000274920"/>
    </source>
</evidence>
<dbReference type="PROSITE" id="PS51257">
    <property type="entry name" value="PROKAR_LIPOPROTEIN"/>
    <property type="match status" value="1"/>
</dbReference>
<feature type="compositionally biased region" description="Basic and acidic residues" evidence="1">
    <location>
        <begin position="31"/>
        <end position="76"/>
    </location>
</feature>
<gene>
    <name evidence="3" type="ORF">EBB54_10370</name>
</gene>
<feature type="compositionally biased region" description="Pro residues" evidence="1">
    <location>
        <begin position="153"/>
        <end position="169"/>
    </location>
</feature>
<evidence type="ECO:0000256" key="2">
    <source>
        <dbReference type="SAM" id="SignalP"/>
    </source>
</evidence>
<comment type="caution">
    <text evidence="3">The sequence shown here is derived from an EMBL/GenBank/DDBJ whole genome shotgun (WGS) entry which is preliminary data.</text>
</comment>
<feature type="signal peptide" evidence="2">
    <location>
        <begin position="1"/>
        <end position="20"/>
    </location>
</feature>
<feature type="chain" id="PRO_5018628218" evidence="2">
    <location>
        <begin position="21"/>
        <end position="275"/>
    </location>
</feature>
<name>A0A3R8R441_9FIRM</name>
<evidence type="ECO:0000313" key="3">
    <source>
        <dbReference type="EMBL" id="RRK31723.1"/>
    </source>
</evidence>
<evidence type="ECO:0000256" key="1">
    <source>
        <dbReference type="SAM" id="MobiDB-lite"/>
    </source>
</evidence>
<sequence>MKKIRVFIVLLGLLLLGACAASDSAETLVPSEEKDTRCPEYEEKSETDSKNRPKIPELKKTELKLADNSDRNKNSEGSKTSAAPQKAEESVAVKQQESSSRSGEDSQAAAASSEANQNESVKVAEEPKAPETPAEQPAVEPPAEPPAVTQQPEPEPIVPEEPVQPPAQPEIPKTIYDFAFDANAIRAELIAIGQSMGLAHITEDDGIPCTPDTCSWAAPVTASESFQGDNLKRALKDYVTSMPSIIGSYGGAQLTSFTIYVQDNGGGSYTFYFLY</sequence>
<accession>A0A3R8R441</accession>
<proteinExistence type="predicted"/>
<organism evidence="3 4">
    <name type="scientific">Schaedlerella arabinosiphila</name>
    <dbReference type="NCBI Taxonomy" id="2044587"/>
    <lineage>
        <taxon>Bacteria</taxon>
        <taxon>Bacillati</taxon>
        <taxon>Bacillota</taxon>
        <taxon>Clostridia</taxon>
        <taxon>Lachnospirales</taxon>
        <taxon>Lachnospiraceae</taxon>
        <taxon>Schaedlerella</taxon>
    </lineage>
</organism>
<keyword evidence="2" id="KW-0732">Signal</keyword>
<feature type="region of interest" description="Disordered" evidence="1">
    <location>
        <begin position="24"/>
        <end position="170"/>
    </location>
</feature>
<dbReference type="Proteomes" id="UP000274920">
    <property type="component" value="Unassembled WGS sequence"/>
</dbReference>
<feature type="compositionally biased region" description="Low complexity" evidence="1">
    <location>
        <begin position="106"/>
        <end position="120"/>
    </location>
</feature>
<dbReference type="EMBL" id="RHJS01000002">
    <property type="protein sequence ID" value="RRK31723.1"/>
    <property type="molecule type" value="Genomic_DNA"/>
</dbReference>